<dbReference type="GO" id="GO:0008270">
    <property type="term" value="F:zinc ion binding"/>
    <property type="evidence" value="ECO:0007669"/>
    <property type="project" value="UniProtKB-KW"/>
</dbReference>
<keyword evidence="6" id="KW-0472">Membrane</keyword>
<evidence type="ECO:0000256" key="5">
    <source>
        <dbReference type="PROSITE-ProRule" id="PRU00175"/>
    </source>
</evidence>
<dbReference type="KEGG" id="crq:GCK72_017079"/>
<keyword evidence="4" id="KW-0862">Zinc</keyword>
<dbReference type="SUPFAM" id="SSF57850">
    <property type="entry name" value="RING/U-box"/>
    <property type="match status" value="1"/>
</dbReference>
<dbReference type="Gene3D" id="1.20.1070.10">
    <property type="entry name" value="Rhodopsin 7-helix transmembrane proteins"/>
    <property type="match status" value="1"/>
</dbReference>
<dbReference type="InterPro" id="IPR001841">
    <property type="entry name" value="Znf_RING"/>
</dbReference>
<comment type="caution">
    <text evidence="8">The sequence shown here is derived from an EMBL/GenBank/DDBJ whole genome shotgun (WGS) entry which is preliminary data.</text>
</comment>
<evidence type="ECO:0000256" key="2">
    <source>
        <dbReference type="ARBA" id="ARBA00022737"/>
    </source>
</evidence>
<proteinExistence type="predicted"/>
<keyword evidence="1" id="KW-0880">Kelch repeat</keyword>
<dbReference type="InterPro" id="IPR006652">
    <property type="entry name" value="Kelch_1"/>
</dbReference>
<dbReference type="Gene3D" id="3.30.40.10">
    <property type="entry name" value="Zinc/RING finger domain, C3HC4 (zinc finger)"/>
    <property type="match status" value="1"/>
</dbReference>
<reference evidence="8 9" key="1">
    <citation type="submission" date="2019-12" db="EMBL/GenBank/DDBJ databases">
        <title>Chromosome-level assembly of the Caenorhabditis remanei genome.</title>
        <authorList>
            <person name="Teterina A.A."/>
            <person name="Willis J.H."/>
            <person name="Phillips P.C."/>
        </authorList>
    </citation>
    <scope>NUCLEOTIDE SEQUENCE [LARGE SCALE GENOMIC DNA]</scope>
    <source>
        <strain evidence="8 9">PX506</strain>
        <tissue evidence="8">Whole organism</tissue>
    </source>
</reference>
<dbReference type="InterPro" id="IPR015915">
    <property type="entry name" value="Kelch-typ_b-propeller"/>
</dbReference>
<dbReference type="AlphaFoldDB" id="A0A6A5G7R4"/>
<evidence type="ECO:0000256" key="4">
    <source>
        <dbReference type="ARBA" id="ARBA00022833"/>
    </source>
</evidence>
<organism evidence="8 9">
    <name type="scientific">Caenorhabditis remanei</name>
    <name type="common">Caenorhabditis vulgaris</name>
    <dbReference type="NCBI Taxonomy" id="31234"/>
    <lineage>
        <taxon>Eukaryota</taxon>
        <taxon>Metazoa</taxon>
        <taxon>Ecdysozoa</taxon>
        <taxon>Nematoda</taxon>
        <taxon>Chromadorea</taxon>
        <taxon>Rhabditida</taxon>
        <taxon>Rhabditina</taxon>
        <taxon>Rhabditomorpha</taxon>
        <taxon>Rhabditoidea</taxon>
        <taxon>Rhabditidae</taxon>
        <taxon>Peloderinae</taxon>
        <taxon>Caenorhabditis</taxon>
    </lineage>
</organism>
<evidence type="ECO:0000256" key="6">
    <source>
        <dbReference type="SAM" id="Phobius"/>
    </source>
</evidence>
<feature type="domain" description="RING-type" evidence="7">
    <location>
        <begin position="176"/>
        <end position="216"/>
    </location>
</feature>
<dbReference type="InterPro" id="IPR013083">
    <property type="entry name" value="Znf_RING/FYVE/PHD"/>
</dbReference>
<evidence type="ECO:0000259" key="7">
    <source>
        <dbReference type="PROSITE" id="PS50089"/>
    </source>
</evidence>
<keyword evidence="2" id="KW-0677">Repeat</keyword>
<sequence>MEPEQSWGIYIIPLSLLGVSCNWLIVFAIYSNKSSRHSFSLLTATQAAANGLFSVLYLLYVCPMIVFDLQVLRDNSHHVGYVLLICYDVNIHIHVLSTVNRFCAVFLPIMYNNVFSCHYLELCVIGCYEGFRYEDIRKWIKLLSSPSVSILSYRIASAHPTEISGLKMPIVNTTECIICFNEYDSDSRKPCVGTCGHSICEDCKHQMVSTKCPQCNREKAFEITIINYQVLELINHFKIMEAGCSSSGQSSLDDLIDLDEGTCSECTLRSRHLRLCITCAKNADQICEELADKFKGTINSLKKYFEHFNLLPATERKIEARIEKVNDTMSLARDALKRLDLLNKEFEESADVVKNNAKAVTKATTVFVNMDPVLVADRKQSAREPLLAGLFKDNVWTPLGRMPNPKSNFAVASNKSQIFVVGGIFNGSRLQEVELYDTNTKSRKSCAPMKRGRARASAGFHNNKIYVAGGYNSDYMDSVEVFDPDHETWEDGPSLLRPRADGAVVSCNGALFVLGGFNGNDNEEEIEQLMEQTQKFEVIGEIRGSRAGFGACEFRGRIYIAGGWNGTSDTLRSVRSYDPITNSWREEPSMNRARKYFTLCARENTIYAIRVGPDDSSEINEIEKFDVEGQKWNLIPHNNQDSK</sequence>
<keyword evidence="3 5" id="KW-0863">Zinc-finger</keyword>
<keyword evidence="6" id="KW-0812">Transmembrane</keyword>
<dbReference type="SUPFAM" id="SSF81321">
    <property type="entry name" value="Family A G protein-coupled receptor-like"/>
    <property type="match status" value="1"/>
</dbReference>
<feature type="transmembrane region" description="Helical" evidence="6">
    <location>
        <begin position="41"/>
        <end position="60"/>
    </location>
</feature>
<dbReference type="PANTHER" id="PTHR46344">
    <property type="entry name" value="OS02G0202900 PROTEIN"/>
    <property type="match status" value="1"/>
</dbReference>
<protein>
    <recommendedName>
        <fullName evidence="7">RING-type domain-containing protein</fullName>
    </recommendedName>
</protein>
<dbReference type="EMBL" id="WUAV01000005">
    <property type="protein sequence ID" value="KAF1750529.1"/>
    <property type="molecule type" value="Genomic_DNA"/>
</dbReference>
<evidence type="ECO:0000313" key="9">
    <source>
        <dbReference type="Proteomes" id="UP000483820"/>
    </source>
</evidence>
<dbReference type="SMART" id="SM00184">
    <property type="entry name" value="RING"/>
    <property type="match status" value="1"/>
</dbReference>
<dbReference type="PANTHER" id="PTHR46344:SF27">
    <property type="entry name" value="KELCH REPEAT SUPERFAMILY PROTEIN"/>
    <property type="match status" value="1"/>
</dbReference>
<keyword evidence="3 5" id="KW-0479">Metal-binding</keyword>
<dbReference type="RefSeq" id="XP_053580784.1">
    <property type="nucleotide sequence ID" value="XM_053731871.1"/>
</dbReference>
<feature type="transmembrane region" description="Helical" evidence="6">
    <location>
        <begin position="6"/>
        <end position="29"/>
    </location>
</feature>
<dbReference type="InterPro" id="IPR019430">
    <property type="entry name" value="7TM_GPCR_serpentine_rcpt_Srx"/>
</dbReference>
<dbReference type="SUPFAM" id="SSF117281">
    <property type="entry name" value="Kelch motif"/>
    <property type="match status" value="1"/>
</dbReference>
<dbReference type="Gene3D" id="2.120.10.80">
    <property type="entry name" value="Kelch-type beta propeller"/>
    <property type="match status" value="1"/>
</dbReference>
<dbReference type="CTD" id="78776475"/>
<dbReference type="SMART" id="SM00612">
    <property type="entry name" value="Kelch"/>
    <property type="match status" value="4"/>
</dbReference>
<accession>A0A6A5G7R4</accession>
<dbReference type="Pfam" id="PF14634">
    <property type="entry name" value="zf-RING_5"/>
    <property type="match status" value="1"/>
</dbReference>
<dbReference type="Proteomes" id="UP000483820">
    <property type="component" value="Chromosome V"/>
</dbReference>
<dbReference type="Pfam" id="PF01344">
    <property type="entry name" value="Kelch_1"/>
    <property type="match status" value="3"/>
</dbReference>
<name>A0A6A5G7R4_CAERE</name>
<dbReference type="PRINTS" id="PR00501">
    <property type="entry name" value="KELCHREPEAT"/>
</dbReference>
<evidence type="ECO:0000256" key="1">
    <source>
        <dbReference type="ARBA" id="ARBA00022441"/>
    </source>
</evidence>
<evidence type="ECO:0000256" key="3">
    <source>
        <dbReference type="ARBA" id="ARBA00022771"/>
    </source>
</evidence>
<dbReference type="PROSITE" id="PS50089">
    <property type="entry name" value="ZF_RING_2"/>
    <property type="match status" value="1"/>
</dbReference>
<dbReference type="GeneID" id="78776475"/>
<dbReference type="CDD" id="cd16564">
    <property type="entry name" value="RING-HC_RNF222"/>
    <property type="match status" value="1"/>
</dbReference>
<evidence type="ECO:0000313" key="8">
    <source>
        <dbReference type="EMBL" id="KAF1750529.1"/>
    </source>
</evidence>
<keyword evidence="6" id="KW-1133">Transmembrane helix</keyword>
<gene>
    <name evidence="8" type="ORF">GCK72_017079</name>
</gene>
<dbReference type="Pfam" id="PF10328">
    <property type="entry name" value="7TM_GPCR_Srx"/>
    <property type="match status" value="1"/>
</dbReference>